<protein>
    <recommendedName>
        <fullName evidence="3">HTH cro/C1-type domain-containing protein</fullName>
    </recommendedName>
</protein>
<dbReference type="Proteomes" id="UP000516424">
    <property type="component" value="Chromosome"/>
</dbReference>
<reference evidence="1 2" key="1">
    <citation type="journal article" date="2011" name="Microbiology">
        <title>Transcriptome response to different carbon sources in Acetobacter aceti.</title>
        <authorList>
            <person name="Sakurai K."/>
            <person name="Arai H."/>
            <person name="Ishii M."/>
            <person name="Igarashi Y."/>
        </authorList>
    </citation>
    <scope>NUCLEOTIDE SEQUENCE [LARGE SCALE GENOMIC DNA]</scope>
    <source>
        <strain evidence="1 2">NBRC 14818</strain>
    </source>
</reference>
<evidence type="ECO:0000313" key="2">
    <source>
        <dbReference type="Proteomes" id="UP000516424"/>
    </source>
</evidence>
<accession>A0AB33IE95</accession>
<dbReference type="SUPFAM" id="SSF47413">
    <property type="entry name" value="lambda repressor-like DNA-binding domains"/>
    <property type="match status" value="1"/>
</dbReference>
<dbReference type="InterPro" id="IPR010982">
    <property type="entry name" value="Lambda_DNA-bd_dom_sf"/>
</dbReference>
<dbReference type="Gene3D" id="1.10.260.40">
    <property type="entry name" value="lambda repressor-like DNA-binding domains"/>
    <property type="match status" value="1"/>
</dbReference>
<dbReference type="Pfam" id="PF13560">
    <property type="entry name" value="HTH_31"/>
    <property type="match status" value="1"/>
</dbReference>
<name>A0AB33IE95_ACEAC</name>
<organism evidence="1 2">
    <name type="scientific">Acetobacter aceti NBRC 14818</name>
    <dbReference type="NCBI Taxonomy" id="887700"/>
    <lineage>
        <taxon>Bacteria</taxon>
        <taxon>Pseudomonadati</taxon>
        <taxon>Pseudomonadota</taxon>
        <taxon>Alphaproteobacteria</taxon>
        <taxon>Acetobacterales</taxon>
        <taxon>Acetobacteraceae</taxon>
        <taxon>Acetobacter</taxon>
        <taxon>Acetobacter subgen. Acetobacter</taxon>
    </lineage>
</organism>
<evidence type="ECO:0000313" key="1">
    <source>
        <dbReference type="EMBL" id="BCK76480.1"/>
    </source>
</evidence>
<keyword evidence="2" id="KW-1185">Reference proteome</keyword>
<gene>
    <name evidence="1" type="ORF">EMQ_2086</name>
</gene>
<proteinExistence type="predicted"/>
<dbReference type="AlphaFoldDB" id="A0AB33IE95"/>
<dbReference type="GO" id="GO:0003677">
    <property type="term" value="F:DNA binding"/>
    <property type="evidence" value="ECO:0007669"/>
    <property type="project" value="InterPro"/>
</dbReference>
<dbReference type="EMBL" id="AP023410">
    <property type="protein sequence ID" value="BCK76480.1"/>
    <property type="molecule type" value="Genomic_DNA"/>
</dbReference>
<evidence type="ECO:0008006" key="3">
    <source>
        <dbReference type="Google" id="ProtNLM"/>
    </source>
</evidence>
<sequence length="118" mass="13187">MRQGDYMITGTQLRMARAAVRLGVRDIAKLANVSPATVTRLEGGAPANSATIQALKTAYEDKGILFIGDSWVRARLPEDRKNLSDDLREIYEKIDTLVNQRLKSERLKNKQKEDVSGV</sequence>